<name>Q1GXK2_METFK</name>
<dbReference type="PIRSF" id="PIRSF031982">
    <property type="entry name" value="UCP031982_abhydr"/>
    <property type="match status" value="1"/>
</dbReference>
<gene>
    <name evidence="4" type="ordered locus">Mfla_0009</name>
</gene>
<dbReference type="AlphaFoldDB" id="Q1GXK2"/>
<proteinExistence type="predicted"/>
<dbReference type="InterPro" id="IPR016986">
    <property type="entry name" value="UCP031982_abhydr"/>
</dbReference>
<keyword evidence="2" id="KW-0442">Lipid degradation</keyword>
<dbReference type="DNASU" id="3999691"/>
<dbReference type="PANTHER" id="PTHR10272">
    <property type="entry name" value="PLATELET-ACTIVATING FACTOR ACETYLHYDROLASE"/>
    <property type="match status" value="1"/>
</dbReference>
<dbReference type="ESTHER" id="metfk-q1gxk2">
    <property type="family name" value="UCP031982"/>
</dbReference>
<evidence type="ECO:0000313" key="4">
    <source>
        <dbReference type="EMBL" id="ABE48280.1"/>
    </source>
</evidence>
<dbReference type="GO" id="GO:0016042">
    <property type="term" value="P:lipid catabolic process"/>
    <property type="evidence" value="ECO:0007669"/>
    <property type="project" value="UniProtKB-KW"/>
</dbReference>
<dbReference type="Gene3D" id="3.40.50.1820">
    <property type="entry name" value="alpha/beta hydrolase"/>
    <property type="match status" value="1"/>
</dbReference>
<organism evidence="4 5">
    <name type="scientific">Methylobacillus flagellatus (strain ATCC 51484 / DSM 6875 / VKM B-1610 / KT)</name>
    <dbReference type="NCBI Taxonomy" id="265072"/>
    <lineage>
        <taxon>Bacteria</taxon>
        <taxon>Pseudomonadati</taxon>
        <taxon>Pseudomonadota</taxon>
        <taxon>Betaproteobacteria</taxon>
        <taxon>Nitrosomonadales</taxon>
        <taxon>Methylophilaceae</taxon>
        <taxon>Methylobacillus</taxon>
    </lineage>
</organism>
<dbReference type="EMBL" id="CP000284">
    <property type="protein sequence ID" value="ABE48280.1"/>
    <property type="molecule type" value="Genomic_DNA"/>
</dbReference>
<keyword evidence="1" id="KW-0378">Hydrolase</keyword>
<keyword evidence="3" id="KW-0443">Lipid metabolism</keyword>
<evidence type="ECO:0008006" key="6">
    <source>
        <dbReference type="Google" id="ProtNLM"/>
    </source>
</evidence>
<dbReference type="KEGG" id="mfa:Mfla_0009"/>
<evidence type="ECO:0000256" key="3">
    <source>
        <dbReference type="ARBA" id="ARBA00023098"/>
    </source>
</evidence>
<dbReference type="eggNOG" id="COG4188">
    <property type="taxonomic scope" value="Bacteria"/>
</dbReference>
<dbReference type="HOGENOM" id="CLU_045366_0_0_4"/>
<evidence type="ECO:0000256" key="2">
    <source>
        <dbReference type="ARBA" id="ARBA00022963"/>
    </source>
</evidence>
<sequence>MFVGASEFRLTDAEHGLSFPVLVMYPTRQLPSRHAFGPYLMDVSMNAPIAGGQHPLILVSHGSGGSHLLYRTMTAHLAQHGYVVAMIEHPGNNRVDNQFMGKVENLQYRPRHLRLTADALYGDAVLGPHLQAGRIGVIGHSMGGYTALALAGGTPWYPPEAFQPDYRGPAPAVVDVEHDDRVKALVLLAPATVWFMPEHALEDVDVPILMLSAEHDPYTPAWHGEIVRKGVRDPANVTSRCVKNAGHFSFLSPFPPKIKQGGALPTIDPEGFDRERFHEQLKQEILAYFNLRLKTAPA</sequence>
<dbReference type="RefSeq" id="WP_011478377.1">
    <property type="nucleotide sequence ID" value="NC_007947.1"/>
</dbReference>
<dbReference type="PANTHER" id="PTHR10272:SF14">
    <property type="entry name" value="PAF ACETYLHYDROLASE FAMILY PROTEIN"/>
    <property type="match status" value="1"/>
</dbReference>
<evidence type="ECO:0000256" key="1">
    <source>
        <dbReference type="ARBA" id="ARBA00022801"/>
    </source>
</evidence>
<accession>Q1GXK2</accession>
<dbReference type="InterPro" id="IPR029058">
    <property type="entry name" value="AB_hydrolase_fold"/>
</dbReference>
<protein>
    <recommendedName>
        <fullName evidence="6">Serine aminopeptidase S33 domain-containing protein</fullName>
    </recommendedName>
</protein>
<evidence type="ECO:0000313" key="5">
    <source>
        <dbReference type="Proteomes" id="UP000002440"/>
    </source>
</evidence>
<dbReference type="Pfam" id="PF03403">
    <property type="entry name" value="PAF-AH_p_II"/>
    <property type="match status" value="1"/>
</dbReference>
<dbReference type="OrthoDB" id="192696at2"/>
<dbReference type="GO" id="GO:0003847">
    <property type="term" value="F:1-alkyl-2-acetylglycerophosphocholine esterase activity"/>
    <property type="evidence" value="ECO:0007669"/>
    <property type="project" value="TreeGrafter"/>
</dbReference>
<reference evidence="4 5" key="1">
    <citation type="submission" date="2006-03" db="EMBL/GenBank/DDBJ databases">
        <title>Complete sequence of Methylobacillus flagellatus KT.</title>
        <authorList>
            <consortium name="US DOE Joint Genome Institute"/>
            <person name="Copeland A."/>
            <person name="Lucas S."/>
            <person name="Lapidus A."/>
            <person name="Barry K."/>
            <person name="Detter J.C."/>
            <person name="Glavina del Rio T."/>
            <person name="Hammon N."/>
            <person name="Israni S."/>
            <person name="Dalin E."/>
            <person name="Tice H."/>
            <person name="Pitluck S."/>
            <person name="Brettin T."/>
            <person name="Bruce D."/>
            <person name="Han C."/>
            <person name="Tapia R."/>
            <person name="Saunders E."/>
            <person name="Gilna P."/>
            <person name="Schmutz J."/>
            <person name="Larimer F."/>
            <person name="Land M."/>
            <person name="Kyrpides N."/>
            <person name="Anderson I."/>
            <person name="Richardson P."/>
        </authorList>
    </citation>
    <scope>NUCLEOTIDE SEQUENCE [LARGE SCALE GENOMIC DNA]</scope>
    <source>
        <strain evidence="5">KT / ATCC 51484 / DSM 6875</strain>
    </source>
</reference>
<dbReference type="SUPFAM" id="SSF53474">
    <property type="entry name" value="alpha/beta-Hydrolases"/>
    <property type="match status" value="1"/>
</dbReference>
<keyword evidence="5" id="KW-1185">Reference proteome</keyword>
<dbReference type="Proteomes" id="UP000002440">
    <property type="component" value="Chromosome"/>
</dbReference>